<dbReference type="NCBIfam" id="TIGR01383">
    <property type="entry name" value="not_thiJ"/>
    <property type="match status" value="1"/>
</dbReference>
<dbReference type="Proteomes" id="UP000789738">
    <property type="component" value="Unassembled WGS sequence"/>
</dbReference>
<dbReference type="GO" id="GO:0005737">
    <property type="term" value="C:cytoplasm"/>
    <property type="evidence" value="ECO:0007669"/>
    <property type="project" value="TreeGrafter"/>
</dbReference>
<proteinExistence type="predicted"/>
<dbReference type="EMBL" id="CAKJVE010000004">
    <property type="protein sequence ID" value="CAG9706893.1"/>
    <property type="molecule type" value="Genomic_DNA"/>
</dbReference>
<dbReference type="AlphaFoldDB" id="A0AA86MSF2"/>
<dbReference type="CDD" id="cd03135">
    <property type="entry name" value="GATase1_DJ-1"/>
    <property type="match status" value="1"/>
</dbReference>
<protein>
    <submittedName>
        <fullName evidence="1">DJ-1_PfpI domain-containing protein</fullName>
    </submittedName>
</protein>
<reference evidence="1" key="1">
    <citation type="submission" date="2021-10" db="EMBL/GenBank/DDBJ databases">
        <authorList>
            <person name="Mesa V."/>
        </authorList>
    </citation>
    <scope>NUCLEOTIDE SEQUENCE</scope>
    <source>
        <strain evidence="1">CC3_PB</strain>
    </source>
</reference>
<name>A0AA86MSF2_9CLOT</name>
<gene>
    <name evidence="1" type="ORF">CNEO_42727</name>
</gene>
<dbReference type="PANTHER" id="PTHR48094:SF12">
    <property type="entry name" value="PARKINSON DISEASE PROTEIN 7 HOMOLOG"/>
    <property type="match status" value="1"/>
</dbReference>
<dbReference type="PANTHER" id="PTHR48094">
    <property type="entry name" value="PROTEIN/NUCLEIC ACID DEGLYCASE DJ-1-RELATED"/>
    <property type="match status" value="1"/>
</dbReference>
<dbReference type="RefSeq" id="WP_210887439.1">
    <property type="nucleotide sequence ID" value="NZ_CAKJVE010000004.1"/>
</dbReference>
<sequence length="186" mass="20539">MSKVALMLAEGFEEGEALTIADILRRGQIDCHMVSINEEVVKGAHDIHVKSDRLINDDLKEYDMIVLPGGLPGEANLRGDERVISLIKEMNDNNKFVCAMCAAPIALDKAGVLENKNFTAYVGYDEKINANGTFKEDIVVRDGNLITSRGPATVYDFAYELLEALGVDSEPIKKRMLYDLVFGGNR</sequence>
<evidence type="ECO:0000313" key="1">
    <source>
        <dbReference type="EMBL" id="CAG9706893.1"/>
    </source>
</evidence>
<dbReference type="Gene3D" id="3.40.50.880">
    <property type="match status" value="1"/>
</dbReference>
<organism evidence="1 2">
    <name type="scientific">Clostridium neonatale</name>
    <dbReference type="NCBI Taxonomy" id="137838"/>
    <lineage>
        <taxon>Bacteria</taxon>
        <taxon>Bacillati</taxon>
        <taxon>Bacillota</taxon>
        <taxon>Clostridia</taxon>
        <taxon>Eubacteriales</taxon>
        <taxon>Clostridiaceae</taxon>
        <taxon>Clostridium</taxon>
    </lineage>
</organism>
<comment type="caution">
    <text evidence="1">The sequence shown here is derived from an EMBL/GenBank/DDBJ whole genome shotgun (WGS) entry which is preliminary data.</text>
</comment>
<dbReference type="InterPro" id="IPR029062">
    <property type="entry name" value="Class_I_gatase-like"/>
</dbReference>
<dbReference type="InterPro" id="IPR002818">
    <property type="entry name" value="DJ-1/PfpI"/>
</dbReference>
<dbReference type="SUPFAM" id="SSF52317">
    <property type="entry name" value="Class I glutamine amidotransferase-like"/>
    <property type="match status" value="1"/>
</dbReference>
<dbReference type="InterPro" id="IPR006287">
    <property type="entry name" value="DJ-1"/>
</dbReference>
<dbReference type="InterPro" id="IPR050325">
    <property type="entry name" value="Prot/Nucl_acid_deglycase"/>
</dbReference>
<accession>A0AA86MSF2</accession>
<dbReference type="Pfam" id="PF01965">
    <property type="entry name" value="DJ-1_PfpI"/>
    <property type="match status" value="1"/>
</dbReference>
<evidence type="ECO:0000313" key="2">
    <source>
        <dbReference type="Proteomes" id="UP000789738"/>
    </source>
</evidence>